<dbReference type="InterPro" id="IPR000674">
    <property type="entry name" value="Ald_Oxase/Xan_DH_a/b"/>
</dbReference>
<protein>
    <recommendedName>
        <fullName evidence="1">Aldehyde oxidase/xanthine dehydrogenase a/b hammerhead domain-containing protein</fullName>
    </recommendedName>
</protein>
<dbReference type="InterPro" id="IPR008274">
    <property type="entry name" value="AldOxase/xan_DH_MoCoBD1"/>
</dbReference>
<feature type="domain" description="Aldehyde oxidase/xanthine dehydrogenase a/b hammerhead" evidence="1">
    <location>
        <begin position="139"/>
        <end position="222"/>
    </location>
</feature>
<sequence>GIHTAHAMIICEEMEADWKKVSVTTGSFHPEYKKNMFVQSTGASNGVSAWKQKLSEIGAGIKEILIEAGAEQMRVPKKECIALNSFVIHKPSKNSVRFGQIANNASKLSFPNSPTLKNSSEYKLIGKSIFRVDVPQKVNGKALFAGDIKLPGMMYAQVAQSPVFGGDLKSFDKKSALKSPGVEAVIAIPNGIAVVADTTWHAIKGLEALKPTFGGGINESLSSKTIDKSFNEALNSIKESSKDNMVLDVEYSMPFLSHAAIESTNCTANVTSNSCEIWVPTQSQSICFDKILEITGLSEENITIHTPYVGGGFGRRLEVDEVVHAVMISKEMNKPVQVLWSREEDIQHDHYHSGSKAR</sequence>
<dbReference type="AlphaFoldDB" id="A0A382P999"/>
<feature type="non-terminal residue" evidence="2">
    <location>
        <position position="358"/>
    </location>
</feature>
<dbReference type="EMBL" id="UINC01104900">
    <property type="protein sequence ID" value="SVC68411.1"/>
    <property type="molecule type" value="Genomic_DNA"/>
</dbReference>
<gene>
    <name evidence="2" type="ORF">METZ01_LOCUS321265</name>
</gene>
<dbReference type="InterPro" id="IPR036856">
    <property type="entry name" value="Ald_Oxase/Xan_DH_a/b_sf"/>
</dbReference>
<dbReference type="InterPro" id="IPR052516">
    <property type="entry name" value="N-heterocyclic_Hydroxylase"/>
</dbReference>
<evidence type="ECO:0000259" key="1">
    <source>
        <dbReference type="SMART" id="SM01008"/>
    </source>
</evidence>
<dbReference type="GO" id="GO:0016491">
    <property type="term" value="F:oxidoreductase activity"/>
    <property type="evidence" value="ECO:0007669"/>
    <property type="project" value="InterPro"/>
</dbReference>
<accession>A0A382P999</accession>
<dbReference type="Gene3D" id="3.90.1170.50">
    <property type="entry name" value="Aldehyde oxidase/xanthine dehydrogenase, a/b hammerhead"/>
    <property type="match status" value="1"/>
</dbReference>
<dbReference type="PANTHER" id="PTHR47495">
    <property type="entry name" value="ALDEHYDE DEHYDROGENASE"/>
    <property type="match status" value="1"/>
</dbReference>
<dbReference type="SUPFAM" id="SSF54665">
    <property type="entry name" value="CO dehydrogenase molybdoprotein N-domain-like"/>
    <property type="match status" value="1"/>
</dbReference>
<dbReference type="SUPFAM" id="SSF56003">
    <property type="entry name" value="Molybdenum cofactor-binding domain"/>
    <property type="match status" value="2"/>
</dbReference>
<name>A0A382P999_9ZZZZ</name>
<dbReference type="Gene3D" id="3.30.365.10">
    <property type="entry name" value="Aldehyde oxidase/xanthine dehydrogenase, molybdopterin binding domain"/>
    <property type="match status" value="2"/>
</dbReference>
<evidence type="ECO:0000313" key="2">
    <source>
        <dbReference type="EMBL" id="SVC68411.1"/>
    </source>
</evidence>
<reference evidence="2" key="1">
    <citation type="submission" date="2018-05" db="EMBL/GenBank/DDBJ databases">
        <authorList>
            <person name="Lanie J.A."/>
            <person name="Ng W.-L."/>
            <person name="Kazmierczak K.M."/>
            <person name="Andrzejewski T.M."/>
            <person name="Davidsen T.M."/>
            <person name="Wayne K.J."/>
            <person name="Tettelin H."/>
            <person name="Glass J.I."/>
            <person name="Rusch D."/>
            <person name="Podicherti R."/>
            <person name="Tsui H.-C.T."/>
            <person name="Winkler M.E."/>
        </authorList>
    </citation>
    <scope>NUCLEOTIDE SEQUENCE</scope>
</reference>
<dbReference type="SMART" id="SM01008">
    <property type="entry name" value="Ald_Xan_dh_C"/>
    <property type="match status" value="1"/>
</dbReference>
<organism evidence="2">
    <name type="scientific">marine metagenome</name>
    <dbReference type="NCBI Taxonomy" id="408172"/>
    <lineage>
        <taxon>unclassified sequences</taxon>
        <taxon>metagenomes</taxon>
        <taxon>ecological metagenomes</taxon>
    </lineage>
</organism>
<dbReference type="InterPro" id="IPR037165">
    <property type="entry name" value="AldOxase/xan_DH_Mopterin-bd_sf"/>
</dbReference>
<dbReference type="PANTHER" id="PTHR47495:SF2">
    <property type="entry name" value="ALDEHYDE DEHYDROGENASE"/>
    <property type="match status" value="1"/>
</dbReference>
<feature type="non-terminal residue" evidence="2">
    <location>
        <position position="1"/>
    </location>
</feature>
<dbReference type="Pfam" id="PF02738">
    <property type="entry name" value="MoCoBD_1"/>
    <property type="match status" value="1"/>
</dbReference>
<proteinExistence type="predicted"/>